<dbReference type="Proteomes" id="UP000199467">
    <property type="component" value="Unassembled WGS sequence"/>
</dbReference>
<gene>
    <name evidence="1" type="ORF">SAMN05216576_1137</name>
</gene>
<keyword evidence="2" id="KW-1185">Reference proteome</keyword>
<dbReference type="EMBL" id="FMZQ01000013">
    <property type="protein sequence ID" value="SDD23339.1"/>
    <property type="molecule type" value="Genomic_DNA"/>
</dbReference>
<protein>
    <submittedName>
        <fullName evidence="1">Uncharacterized protein</fullName>
    </submittedName>
</protein>
<dbReference type="AlphaFoldDB" id="A0A1G6T2U8"/>
<evidence type="ECO:0000313" key="1">
    <source>
        <dbReference type="EMBL" id="SDD23339.1"/>
    </source>
</evidence>
<dbReference type="GeneID" id="83644102"/>
<reference evidence="2" key="1">
    <citation type="submission" date="2016-10" db="EMBL/GenBank/DDBJ databases">
        <authorList>
            <person name="Varghese N."/>
            <person name="Submissions S."/>
        </authorList>
    </citation>
    <scope>NUCLEOTIDE SEQUENCE [LARGE SCALE GENOMIC DNA]</scope>
    <source>
        <strain evidence="2">DSM 26382</strain>
    </source>
</reference>
<name>A0A1G6T2U8_9GAMM</name>
<dbReference type="RefSeq" id="WP_003464550.1">
    <property type="nucleotide sequence ID" value="NZ_FMZQ01000013.1"/>
</dbReference>
<sequence length="133" mass="14163">MNALQPTPMLRNALLLDGLLSGVTGLLLVLAAGWLGAFLELPRLLLLVAGSALLPFAALLVWLSNRAEISRQAIWAVIAVNALWVIDSLLVLVIGWVSPNLFGYAFVIAQALAVALLAELQWFGLKHSQAAAV</sequence>
<evidence type="ECO:0000313" key="2">
    <source>
        <dbReference type="Proteomes" id="UP000199467"/>
    </source>
</evidence>
<proteinExistence type="predicted"/>
<accession>A0A1G6T2U8</accession>
<organism evidence="1 2">
    <name type="scientific">Ectopseudomonas chengduensis</name>
    <dbReference type="NCBI Taxonomy" id="489632"/>
    <lineage>
        <taxon>Bacteria</taxon>
        <taxon>Pseudomonadati</taxon>
        <taxon>Pseudomonadota</taxon>
        <taxon>Gammaproteobacteria</taxon>
        <taxon>Pseudomonadales</taxon>
        <taxon>Pseudomonadaceae</taxon>
        <taxon>Ectopseudomonas</taxon>
    </lineage>
</organism>